<feature type="domain" description="C2H2-type" evidence="8">
    <location>
        <begin position="191"/>
        <end position="215"/>
    </location>
</feature>
<evidence type="ECO:0000256" key="7">
    <source>
        <dbReference type="PROSITE-ProRule" id="PRU00042"/>
    </source>
</evidence>
<dbReference type="PROSITE" id="PS50157">
    <property type="entry name" value="ZINC_FINGER_C2H2_2"/>
    <property type="match status" value="3"/>
</dbReference>
<feature type="domain" description="C2H2-type" evidence="8">
    <location>
        <begin position="101"/>
        <end position="128"/>
    </location>
</feature>
<gene>
    <name evidence="9" type="ORF">TPAB3V08_LOCUS7920</name>
</gene>
<dbReference type="PROSITE" id="PS00028">
    <property type="entry name" value="ZINC_FINGER_C2H2_1"/>
    <property type="match status" value="2"/>
</dbReference>
<reference evidence="9" key="1">
    <citation type="submission" date="2021-03" db="EMBL/GenBank/DDBJ databases">
        <authorList>
            <person name="Tran Van P."/>
        </authorList>
    </citation>
    <scope>NUCLEOTIDE SEQUENCE</scope>
</reference>
<comment type="caution">
    <text evidence="9">The sequence shown here is derived from an EMBL/GenBank/DDBJ whole genome shotgun (WGS) entry which is preliminary data.</text>
</comment>
<organism evidence="9 10">
    <name type="scientific">Timema podura</name>
    <name type="common">Walking stick</name>
    <dbReference type="NCBI Taxonomy" id="61482"/>
    <lineage>
        <taxon>Eukaryota</taxon>
        <taxon>Metazoa</taxon>
        <taxon>Ecdysozoa</taxon>
        <taxon>Arthropoda</taxon>
        <taxon>Hexapoda</taxon>
        <taxon>Insecta</taxon>
        <taxon>Pterygota</taxon>
        <taxon>Neoptera</taxon>
        <taxon>Polyneoptera</taxon>
        <taxon>Phasmatodea</taxon>
        <taxon>Timematodea</taxon>
        <taxon>Timematoidea</taxon>
        <taxon>Timematidae</taxon>
        <taxon>Timema</taxon>
    </lineage>
</organism>
<feature type="domain" description="C2H2-type" evidence="8">
    <location>
        <begin position="131"/>
        <end position="158"/>
    </location>
</feature>
<dbReference type="PANTHER" id="PTHR16515:SF66">
    <property type="entry name" value="C2H2-TYPE DOMAIN-CONTAINING PROTEIN"/>
    <property type="match status" value="1"/>
</dbReference>
<keyword evidence="4 7" id="KW-0863">Zinc-finger</keyword>
<evidence type="ECO:0000259" key="8">
    <source>
        <dbReference type="PROSITE" id="PS50157"/>
    </source>
</evidence>
<dbReference type="SMART" id="SM00355">
    <property type="entry name" value="ZnF_C2H2"/>
    <property type="match status" value="4"/>
</dbReference>
<dbReference type="SUPFAM" id="SSF57667">
    <property type="entry name" value="beta-beta-alpha zinc fingers"/>
    <property type="match status" value="2"/>
</dbReference>
<keyword evidence="10" id="KW-1185">Reference proteome</keyword>
<evidence type="ECO:0000256" key="2">
    <source>
        <dbReference type="ARBA" id="ARBA00022723"/>
    </source>
</evidence>
<protein>
    <recommendedName>
        <fullName evidence="8">C2H2-type domain-containing protein</fullName>
    </recommendedName>
</protein>
<comment type="subcellular location">
    <subcellularLocation>
        <location evidence="1">Nucleus</location>
    </subcellularLocation>
</comment>
<keyword evidence="2" id="KW-0479">Metal-binding</keyword>
<dbReference type="EMBL" id="CAJPIN010014158">
    <property type="protein sequence ID" value="CAG2060965.1"/>
    <property type="molecule type" value="Genomic_DNA"/>
</dbReference>
<dbReference type="InterPro" id="IPR050331">
    <property type="entry name" value="Zinc_finger"/>
</dbReference>
<dbReference type="Proteomes" id="UP001153148">
    <property type="component" value="Unassembled WGS sequence"/>
</dbReference>
<name>A0ABN7P6E6_TIMPD</name>
<dbReference type="InterPro" id="IPR036236">
    <property type="entry name" value="Znf_C2H2_sf"/>
</dbReference>
<dbReference type="Pfam" id="PF00096">
    <property type="entry name" value="zf-C2H2"/>
    <property type="match status" value="2"/>
</dbReference>
<evidence type="ECO:0000313" key="10">
    <source>
        <dbReference type="Proteomes" id="UP001153148"/>
    </source>
</evidence>
<evidence type="ECO:0000256" key="3">
    <source>
        <dbReference type="ARBA" id="ARBA00022737"/>
    </source>
</evidence>
<dbReference type="InterPro" id="IPR013087">
    <property type="entry name" value="Znf_C2H2_type"/>
</dbReference>
<proteinExistence type="predicted"/>
<evidence type="ECO:0000256" key="6">
    <source>
        <dbReference type="ARBA" id="ARBA00023242"/>
    </source>
</evidence>
<dbReference type="Gene3D" id="3.30.160.60">
    <property type="entry name" value="Classic Zinc Finger"/>
    <property type="match status" value="3"/>
</dbReference>
<keyword evidence="6" id="KW-0539">Nucleus</keyword>
<keyword evidence="5" id="KW-0862">Zinc</keyword>
<sequence>MFGGGGRMKNKSRWIMVTPRDRSRVGAQHALNMEQYVYNETLLPYCFESSLKEEPSKQVLLSTDKSVTEKNMIFQDGDPQTKNVSPVTEINGQDNTIHEHYQCHHCGNTFRKRKVLTSHIRMSCKNVPKTVKCDHCSSYFKSTDALKKHAVIHNEHKPFHCDVCEKSFFKLSFKIKRILDKHIQIHNGVRFKCEMCGQSYSRKNYLSKHAKSHTK</sequence>
<evidence type="ECO:0000256" key="1">
    <source>
        <dbReference type="ARBA" id="ARBA00004123"/>
    </source>
</evidence>
<evidence type="ECO:0000313" key="9">
    <source>
        <dbReference type="EMBL" id="CAG2060965.1"/>
    </source>
</evidence>
<evidence type="ECO:0000256" key="4">
    <source>
        <dbReference type="ARBA" id="ARBA00022771"/>
    </source>
</evidence>
<evidence type="ECO:0000256" key="5">
    <source>
        <dbReference type="ARBA" id="ARBA00022833"/>
    </source>
</evidence>
<keyword evidence="3" id="KW-0677">Repeat</keyword>
<accession>A0ABN7P6E6</accession>
<dbReference type="PANTHER" id="PTHR16515">
    <property type="entry name" value="PR DOMAIN ZINC FINGER PROTEIN"/>
    <property type="match status" value="1"/>
</dbReference>